<evidence type="ECO:0000256" key="2">
    <source>
        <dbReference type="ARBA" id="ARBA00023172"/>
    </source>
</evidence>
<sequence length="477" mass="55606">MKKYMKNKISRQLKAEYKRTSSGGQDFELQTSSNAQFLIDIPSDEILTFTDFDVSATKLTMDDRPALMRMIKLVKQGRINKIIVYERDRLARNVYEYIYIVKIFYEHKVEVIFTATDAPAFSRDLFLETWYGLSAQFEGRRISTRLSDARKRNPSSLIGFKKEVIKHENGQSQRFYTPDPKNKDELLNLFTEFAEVKSREQVFEVLMEYRALLDRNEFRVIDILRTPFFAAHYEGPDRTYHKLSHVEPIIPLELFKNVQVKLDEFEYGINDGISLSQKLALIIPLCGKCQNVLKFKKGNIGESGTYYCSKHKKHSISVTELHETIIQSLKLTLSKIKFESIKTITQKAINNQIQCCSKDFDEKYSQLETLCIKFSQHHKPIDNSLTVKRAMNQIEHIKETLSKLENTITSLQNLKVEVNTLTEIVTSKLANLTEKDYFDLADLLISSIQINDDYVLLHYYFNDFFEEGNEQQDVFIS</sequence>
<dbReference type="SMART" id="SM00857">
    <property type="entry name" value="Resolvase"/>
    <property type="match status" value="1"/>
</dbReference>
<reference evidence="5 6" key="1">
    <citation type="submission" date="2018-06" db="EMBL/GenBank/DDBJ databases">
        <title>Genomic Encyclopedia of Type Strains, Phase IV (KMG-IV): sequencing the most valuable type-strain genomes for metagenomic binning, comparative biology and taxonomic classification.</title>
        <authorList>
            <person name="Goeker M."/>
        </authorList>
    </citation>
    <scope>NUCLEOTIDE SEQUENCE [LARGE SCALE GENOMIC DNA]</scope>
    <source>
        <strain evidence="5 6">DSM 5</strain>
    </source>
</reference>
<accession>A0A2W7MJS4</accession>
<keyword evidence="2" id="KW-0233">DNA recombination</keyword>
<evidence type="ECO:0000256" key="3">
    <source>
        <dbReference type="SAM" id="Coils"/>
    </source>
</evidence>
<keyword evidence="1" id="KW-0238">DNA-binding</keyword>
<dbReference type="GO" id="GO:0003677">
    <property type="term" value="F:DNA binding"/>
    <property type="evidence" value="ECO:0007669"/>
    <property type="project" value="UniProtKB-KW"/>
</dbReference>
<dbReference type="InterPro" id="IPR050639">
    <property type="entry name" value="SSR_resolvase"/>
</dbReference>
<organism evidence="5 6">
    <name type="scientific">Psychrobacillus insolitus</name>
    <dbReference type="NCBI Taxonomy" id="1461"/>
    <lineage>
        <taxon>Bacteria</taxon>
        <taxon>Bacillati</taxon>
        <taxon>Bacillota</taxon>
        <taxon>Bacilli</taxon>
        <taxon>Bacillales</taxon>
        <taxon>Bacillaceae</taxon>
        <taxon>Psychrobacillus</taxon>
    </lineage>
</organism>
<feature type="domain" description="Resolvase/invertase-type recombinase catalytic" evidence="4">
    <location>
        <begin position="14"/>
        <end position="153"/>
    </location>
</feature>
<protein>
    <submittedName>
        <fullName evidence="5">Resolvase-like protein</fullName>
    </submittedName>
</protein>
<proteinExistence type="predicted"/>
<comment type="caution">
    <text evidence="5">The sequence shown here is derived from an EMBL/GenBank/DDBJ whole genome shotgun (WGS) entry which is preliminary data.</text>
</comment>
<keyword evidence="3" id="KW-0175">Coiled coil</keyword>
<evidence type="ECO:0000259" key="4">
    <source>
        <dbReference type="SMART" id="SM00857"/>
    </source>
</evidence>
<dbReference type="InterPro" id="IPR036162">
    <property type="entry name" value="Resolvase-like_N_sf"/>
</dbReference>
<dbReference type="SUPFAM" id="SSF53041">
    <property type="entry name" value="Resolvase-like"/>
    <property type="match status" value="1"/>
</dbReference>
<dbReference type="PANTHER" id="PTHR30461">
    <property type="entry name" value="DNA-INVERTASE FROM LAMBDOID PROPHAGE"/>
    <property type="match status" value="1"/>
</dbReference>
<keyword evidence="6" id="KW-1185">Reference proteome</keyword>
<dbReference type="GO" id="GO:0000150">
    <property type="term" value="F:DNA strand exchange activity"/>
    <property type="evidence" value="ECO:0007669"/>
    <property type="project" value="InterPro"/>
</dbReference>
<gene>
    <name evidence="5" type="ORF">C7437_101520</name>
</gene>
<dbReference type="Proteomes" id="UP000248646">
    <property type="component" value="Unassembled WGS sequence"/>
</dbReference>
<dbReference type="EMBL" id="QKZI01000001">
    <property type="protein sequence ID" value="PZX07407.1"/>
    <property type="molecule type" value="Genomic_DNA"/>
</dbReference>
<dbReference type="InterPro" id="IPR006119">
    <property type="entry name" value="Resolv_N"/>
</dbReference>
<dbReference type="CDD" id="cd00338">
    <property type="entry name" value="Ser_Recombinase"/>
    <property type="match status" value="1"/>
</dbReference>
<dbReference type="Pfam" id="PF00239">
    <property type="entry name" value="Resolvase"/>
    <property type="match status" value="1"/>
</dbReference>
<evidence type="ECO:0000256" key="1">
    <source>
        <dbReference type="ARBA" id="ARBA00023125"/>
    </source>
</evidence>
<dbReference type="PANTHER" id="PTHR30461:SF2">
    <property type="entry name" value="SERINE RECOMBINASE PINE-RELATED"/>
    <property type="match status" value="1"/>
</dbReference>
<dbReference type="Gene3D" id="3.40.50.1390">
    <property type="entry name" value="Resolvase, N-terminal catalytic domain"/>
    <property type="match status" value="1"/>
</dbReference>
<feature type="coiled-coil region" evidence="3">
    <location>
        <begin position="387"/>
        <end position="417"/>
    </location>
</feature>
<evidence type="ECO:0000313" key="6">
    <source>
        <dbReference type="Proteomes" id="UP000248646"/>
    </source>
</evidence>
<evidence type="ECO:0000313" key="5">
    <source>
        <dbReference type="EMBL" id="PZX07407.1"/>
    </source>
</evidence>
<name>A0A2W7MJS4_9BACI</name>
<dbReference type="AlphaFoldDB" id="A0A2W7MJS4"/>